<protein>
    <submittedName>
        <fullName evidence="1">Uncharacterized protein</fullName>
    </submittedName>
</protein>
<dbReference type="EMBL" id="ACPB03027903">
    <property type="status" value="NOT_ANNOTATED_CDS"/>
    <property type="molecule type" value="Genomic_DNA"/>
</dbReference>
<evidence type="ECO:0000313" key="2">
    <source>
        <dbReference type="Proteomes" id="UP000015103"/>
    </source>
</evidence>
<evidence type="ECO:0000313" key="1">
    <source>
        <dbReference type="EnsemblMetazoa" id="RPRC007324-PA"/>
    </source>
</evidence>
<organism evidence="1 2">
    <name type="scientific">Rhodnius prolixus</name>
    <name type="common">Triatomid bug</name>
    <dbReference type="NCBI Taxonomy" id="13249"/>
    <lineage>
        <taxon>Eukaryota</taxon>
        <taxon>Metazoa</taxon>
        <taxon>Ecdysozoa</taxon>
        <taxon>Arthropoda</taxon>
        <taxon>Hexapoda</taxon>
        <taxon>Insecta</taxon>
        <taxon>Pterygota</taxon>
        <taxon>Neoptera</taxon>
        <taxon>Paraneoptera</taxon>
        <taxon>Hemiptera</taxon>
        <taxon>Heteroptera</taxon>
        <taxon>Panheteroptera</taxon>
        <taxon>Cimicomorpha</taxon>
        <taxon>Reduviidae</taxon>
        <taxon>Triatominae</taxon>
        <taxon>Rhodnius</taxon>
    </lineage>
</organism>
<dbReference type="InParanoid" id="T1HTF4"/>
<sequence>MAKVKKPSKGKNEKPQQIMVGDVNIGPMTSEQLVTFNKQLIKKIYKARRVQSEARRELGWMKTCIDNLRETCKQQKALKMMALEEYSQTLPEVSDELKFIKQQMKYADYTLEERCKNADELIGLDNMELVDAHDKDYEIKLWHEIIEYKDRVREIYKERARKMGNKNDIYGIEKRKRHKFWEENKQKYFEMKENYNKRMSDPILNLNTFYLNKYHQLAMDADKDWRNHRLAVMDKVNESKTIDINYLTRMIKYEDRLIKQYDHYLAKIEDSKKKVENYEIILEKRQKEAATVEKEMTELRRKTNNIMNTTKYIQNLRRKVDGIDKECKTLQKESDQFLEKYNYLVSLGAQYCDTIQAVKNHELREDEEDLDSRIMQEELLICLEKLTGRVVERMDEILSGMPAKLKVQVLQSLGHFEKVLGALQFEYVRNVKDHNELINYMDRFLEQMHFNNPIPFKKMEGTDYRTVPTQMFAKVCWPPYKPTENQE</sequence>
<reference evidence="1" key="1">
    <citation type="submission" date="2015-05" db="UniProtKB">
        <authorList>
            <consortium name="EnsemblMetazoa"/>
        </authorList>
    </citation>
    <scope>IDENTIFICATION</scope>
</reference>
<proteinExistence type="predicted"/>
<keyword evidence="2" id="KW-1185">Reference proteome</keyword>
<dbReference type="AlphaFoldDB" id="T1HTF4"/>
<dbReference type="VEuPathDB" id="VectorBase:RPRC007324"/>
<dbReference type="EnsemblMetazoa" id="RPRC007324-RA">
    <property type="protein sequence ID" value="RPRC007324-PA"/>
    <property type="gene ID" value="RPRC007324"/>
</dbReference>
<name>T1HTF4_RHOPR</name>
<accession>T1HTF4</accession>
<dbReference type="RefSeq" id="XP_073980080.1">
    <property type="nucleotide sequence ID" value="XM_074123979.1"/>
</dbReference>
<dbReference type="HOGENOM" id="CLU_560581_0_0_1"/>
<dbReference type="GeneID" id="141452110"/>
<dbReference type="Proteomes" id="UP000015103">
    <property type="component" value="Unassembled WGS sequence"/>
</dbReference>